<keyword evidence="3" id="KW-1185">Reference proteome</keyword>
<accession>A0A4P9WQZ4</accession>
<gene>
    <name evidence="2" type="ORF">BDK51DRAFT_34203</name>
</gene>
<dbReference type="EMBL" id="KZ993813">
    <property type="protein sequence ID" value="RKO94825.1"/>
    <property type="molecule type" value="Genomic_DNA"/>
</dbReference>
<organism evidence="2 3">
    <name type="scientific">Blyttiomyces helicus</name>
    <dbReference type="NCBI Taxonomy" id="388810"/>
    <lineage>
        <taxon>Eukaryota</taxon>
        <taxon>Fungi</taxon>
        <taxon>Fungi incertae sedis</taxon>
        <taxon>Chytridiomycota</taxon>
        <taxon>Chytridiomycota incertae sedis</taxon>
        <taxon>Chytridiomycetes</taxon>
        <taxon>Chytridiomycetes incertae sedis</taxon>
        <taxon>Blyttiomyces</taxon>
    </lineage>
</organism>
<evidence type="ECO:0000256" key="1">
    <source>
        <dbReference type="SAM" id="MobiDB-lite"/>
    </source>
</evidence>
<feature type="compositionally biased region" description="Basic and acidic residues" evidence="1">
    <location>
        <begin position="106"/>
        <end position="122"/>
    </location>
</feature>
<protein>
    <submittedName>
        <fullName evidence="2">Uncharacterized protein</fullName>
    </submittedName>
</protein>
<dbReference type="AlphaFoldDB" id="A0A4P9WQZ4"/>
<evidence type="ECO:0000313" key="2">
    <source>
        <dbReference type="EMBL" id="RKO94825.1"/>
    </source>
</evidence>
<feature type="region of interest" description="Disordered" evidence="1">
    <location>
        <begin position="28"/>
        <end position="67"/>
    </location>
</feature>
<proteinExistence type="predicted"/>
<reference evidence="3" key="1">
    <citation type="journal article" date="2018" name="Nat. Microbiol.">
        <title>Leveraging single-cell genomics to expand the fungal tree of life.</title>
        <authorList>
            <person name="Ahrendt S.R."/>
            <person name="Quandt C.A."/>
            <person name="Ciobanu D."/>
            <person name="Clum A."/>
            <person name="Salamov A."/>
            <person name="Andreopoulos B."/>
            <person name="Cheng J.F."/>
            <person name="Woyke T."/>
            <person name="Pelin A."/>
            <person name="Henrissat B."/>
            <person name="Reynolds N.K."/>
            <person name="Benny G.L."/>
            <person name="Smith M.E."/>
            <person name="James T.Y."/>
            <person name="Grigoriev I.V."/>
        </authorList>
    </citation>
    <scope>NUCLEOTIDE SEQUENCE [LARGE SCALE GENOMIC DNA]</scope>
</reference>
<dbReference type="Proteomes" id="UP000269721">
    <property type="component" value="Unassembled WGS sequence"/>
</dbReference>
<sequence length="245" mass="27103">MGDQRRQGGGGSCLSLFSSQIVRTRETEGAGDQLHCGGSGERKRQSLRSWSYTRNRRKYNRRKPYQGRRRQQLLARLVVLASGICRIVRTQIIRLTGDGKKISRGLREGEKRERGDAGRVSDEGVGGKVRGQEAQGGKAEEEGRWEMGDGRWRMKGMSLSKRCYPEILRTLPLILNPRGLNSAEVDRLIRSSKTLSVVLLGRGGGFNASVPVGYASSIFLGFVLLTRASSGPQIGVRFLGGEIRR</sequence>
<name>A0A4P9WQZ4_9FUNG</name>
<feature type="region of interest" description="Disordered" evidence="1">
    <location>
        <begin position="106"/>
        <end position="142"/>
    </location>
</feature>
<feature type="compositionally biased region" description="Basic residues" evidence="1">
    <location>
        <begin position="54"/>
        <end position="67"/>
    </location>
</feature>
<evidence type="ECO:0000313" key="3">
    <source>
        <dbReference type="Proteomes" id="UP000269721"/>
    </source>
</evidence>